<accession>A0A345Z4X7</accession>
<organism evidence="2 3">
    <name type="scientific">Spiroplasma alleghenense</name>
    <dbReference type="NCBI Taxonomy" id="216931"/>
    <lineage>
        <taxon>Bacteria</taxon>
        <taxon>Bacillati</taxon>
        <taxon>Mycoplasmatota</taxon>
        <taxon>Mollicutes</taxon>
        <taxon>Entomoplasmatales</taxon>
        <taxon>Spiroplasmataceae</taxon>
        <taxon>Spiroplasma</taxon>
    </lineage>
</organism>
<reference evidence="2 3" key="1">
    <citation type="submission" date="2018-07" db="EMBL/GenBank/DDBJ databases">
        <title>Complete genome sequence of Spiroplasma alleghenense PLHS-1 (ATCC 51752).</title>
        <authorList>
            <person name="Chou L."/>
            <person name="Lee T.-Y."/>
            <person name="Tsai Y.-M."/>
            <person name="Kuo C.-H."/>
        </authorList>
    </citation>
    <scope>NUCLEOTIDE SEQUENCE [LARGE SCALE GENOMIC DNA]</scope>
    <source>
        <strain evidence="2 3">PLHS-1</strain>
    </source>
</reference>
<dbReference type="PANTHER" id="PTHR30514">
    <property type="entry name" value="GLUCOKINASE"/>
    <property type="match status" value="1"/>
</dbReference>
<dbReference type="RefSeq" id="WP_162807965.1">
    <property type="nucleotide sequence ID" value="NZ_CP031376.1"/>
</dbReference>
<gene>
    <name evidence="2" type="ORF">SALLE_v1c09860</name>
</gene>
<proteinExistence type="predicted"/>
<keyword evidence="3" id="KW-1185">Reference proteome</keyword>
<feature type="domain" description="HTH rpiR-type" evidence="1">
    <location>
        <begin position="1"/>
        <end position="73"/>
    </location>
</feature>
<evidence type="ECO:0000313" key="2">
    <source>
        <dbReference type="EMBL" id="AXK51656.1"/>
    </source>
</evidence>
<dbReference type="AlphaFoldDB" id="A0A345Z4X7"/>
<dbReference type="Proteomes" id="UP000254792">
    <property type="component" value="Chromosome"/>
</dbReference>
<sequence length="264" mass="30363">MKKVIDDNVNQSYVSVANYLMKNNELDFNNLTIFKLAKLTNTSAPTITRFCRSMGIDGFKELQFLLKDEGHEILRKVDSELLISENDKRGELFTQNVINSVRNGFDMNNQKFEKMALEIKKAKRIYFFGLGSNAILIKLISDLLVRMNFNVVFSKNTEQQMAYASNITKEDFVCIVSVSLSDPIFEWLLDKPNLKEIEPFFITKRTSAKVLEKVDPLNIIEIGTSDNQLGIRFSSEISTIFILKMILIYLIDENLANFLNRSEI</sequence>
<evidence type="ECO:0000259" key="1">
    <source>
        <dbReference type="PROSITE" id="PS51071"/>
    </source>
</evidence>
<dbReference type="SUPFAM" id="SSF46689">
    <property type="entry name" value="Homeodomain-like"/>
    <property type="match status" value="1"/>
</dbReference>
<dbReference type="EMBL" id="CP031376">
    <property type="protein sequence ID" value="AXK51656.1"/>
    <property type="molecule type" value="Genomic_DNA"/>
</dbReference>
<evidence type="ECO:0000313" key="3">
    <source>
        <dbReference type="Proteomes" id="UP000254792"/>
    </source>
</evidence>
<dbReference type="InterPro" id="IPR036388">
    <property type="entry name" value="WH-like_DNA-bd_sf"/>
</dbReference>
<dbReference type="GO" id="GO:0003700">
    <property type="term" value="F:DNA-binding transcription factor activity"/>
    <property type="evidence" value="ECO:0007669"/>
    <property type="project" value="InterPro"/>
</dbReference>
<dbReference type="InterPro" id="IPR000281">
    <property type="entry name" value="HTH_RpiR"/>
</dbReference>
<dbReference type="PROSITE" id="PS51071">
    <property type="entry name" value="HTH_RPIR"/>
    <property type="match status" value="1"/>
</dbReference>
<protein>
    <submittedName>
        <fullName evidence="2">RpiR family transcriptional regulator</fullName>
    </submittedName>
</protein>
<dbReference type="PANTHER" id="PTHR30514:SF10">
    <property type="entry name" value="MURR_RPIR FAMILY TRANSCRIPTIONAL REGULATOR"/>
    <property type="match status" value="1"/>
</dbReference>
<dbReference type="InterPro" id="IPR046348">
    <property type="entry name" value="SIS_dom_sf"/>
</dbReference>
<dbReference type="Gene3D" id="3.40.50.10490">
    <property type="entry name" value="Glucose-6-phosphate isomerase like protein, domain 1"/>
    <property type="match status" value="1"/>
</dbReference>
<dbReference type="SUPFAM" id="SSF53697">
    <property type="entry name" value="SIS domain"/>
    <property type="match status" value="1"/>
</dbReference>
<name>A0A345Z4X7_9MOLU</name>
<dbReference type="GO" id="GO:1901135">
    <property type="term" value="P:carbohydrate derivative metabolic process"/>
    <property type="evidence" value="ECO:0007669"/>
    <property type="project" value="InterPro"/>
</dbReference>
<dbReference type="InterPro" id="IPR047640">
    <property type="entry name" value="RpiR-like"/>
</dbReference>
<dbReference type="Pfam" id="PF01418">
    <property type="entry name" value="HTH_6"/>
    <property type="match status" value="1"/>
</dbReference>
<dbReference type="GO" id="GO:0003677">
    <property type="term" value="F:DNA binding"/>
    <property type="evidence" value="ECO:0007669"/>
    <property type="project" value="InterPro"/>
</dbReference>
<dbReference type="Gene3D" id="1.10.10.10">
    <property type="entry name" value="Winged helix-like DNA-binding domain superfamily/Winged helix DNA-binding domain"/>
    <property type="match status" value="1"/>
</dbReference>
<dbReference type="InterPro" id="IPR009057">
    <property type="entry name" value="Homeodomain-like_sf"/>
</dbReference>
<dbReference type="GO" id="GO:0097367">
    <property type="term" value="F:carbohydrate derivative binding"/>
    <property type="evidence" value="ECO:0007669"/>
    <property type="project" value="InterPro"/>
</dbReference>
<dbReference type="KEGG" id="salx:SALLE_v1c09860"/>